<name>A0AAV5GAE3_CORAM</name>
<feature type="domain" description="Mechanosensitive ion channel MscS" evidence="8">
    <location>
        <begin position="174"/>
        <end position="238"/>
    </location>
</feature>
<evidence type="ECO:0000256" key="5">
    <source>
        <dbReference type="ARBA" id="ARBA00022989"/>
    </source>
</evidence>
<organism evidence="11 12">
    <name type="scientific">Corynebacterium ammoniagenes</name>
    <name type="common">Brevibacterium ammoniagenes</name>
    <dbReference type="NCBI Taxonomy" id="1697"/>
    <lineage>
        <taxon>Bacteria</taxon>
        <taxon>Bacillati</taxon>
        <taxon>Actinomycetota</taxon>
        <taxon>Actinomycetes</taxon>
        <taxon>Mycobacteriales</taxon>
        <taxon>Corynebacteriaceae</taxon>
        <taxon>Corynebacterium</taxon>
    </lineage>
</organism>
<protein>
    <submittedName>
        <fullName evidence="11">Mechanosensitive ion channel protein MscS</fullName>
    </submittedName>
</protein>
<dbReference type="InterPro" id="IPR010920">
    <property type="entry name" value="LSM_dom_sf"/>
</dbReference>
<keyword evidence="6 7" id="KW-0472">Membrane</keyword>
<dbReference type="Gene3D" id="1.10.287.1260">
    <property type="match status" value="1"/>
</dbReference>
<evidence type="ECO:0000313" key="11">
    <source>
        <dbReference type="EMBL" id="GJN43579.1"/>
    </source>
</evidence>
<evidence type="ECO:0000256" key="6">
    <source>
        <dbReference type="ARBA" id="ARBA00023136"/>
    </source>
</evidence>
<dbReference type="AlphaFoldDB" id="A0AAV5GAE3"/>
<dbReference type="Proteomes" id="UP001054925">
    <property type="component" value="Unassembled WGS sequence"/>
</dbReference>
<evidence type="ECO:0000256" key="3">
    <source>
        <dbReference type="ARBA" id="ARBA00022475"/>
    </source>
</evidence>
<evidence type="ECO:0000256" key="1">
    <source>
        <dbReference type="ARBA" id="ARBA00004651"/>
    </source>
</evidence>
<comment type="similarity">
    <text evidence="2">Belongs to the MscS (TC 1.A.23) family.</text>
</comment>
<dbReference type="InterPro" id="IPR011066">
    <property type="entry name" value="MscS_channel_C_sf"/>
</dbReference>
<dbReference type="InterPro" id="IPR023408">
    <property type="entry name" value="MscS_beta-dom_sf"/>
</dbReference>
<dbReference type="PANTHER" id="PTHR30460">
    <property type="entry name" value="MODERATE CONDUCTANCE MECHANOSENSITIVE CHANNEL YBIO"/>
    <property type="match status" value="1"/>
</dbReference>
<dbReference type="Pfam" id="PF00924">
    <property type="entry name" value="MS_channel_2nd"/>
    <property type="match status" value="1"/>
</dbReference>
<comment type="caution">
    <text evidence="11">The sequence shown here is derived from an EMBL/GenBank/DDBJ whole genome shotgun (WGS) entry which is preliminary data.</text>
</comment>
<feature type="domain" description="Mechanosensitive ion channel transmembrane helices 2/3" evidence="10">
    <location>
        <begin position="134"/>
        <end position="172"/>
    </location>
</feature>
<dbReference type="InterPro" id="IPR011014">
    <property type="entry name" value="MscS_channel_TM-2"/>
</dbReference>
<feature type="transmembrane region" description="Helical" evidence="7">
    <location>
        <begin position="152"/>
        <end position="175"/>
    </location>
</feature>
<proteinExistence type="inferred from homology"/>
<keyword evidence="4 7" id="KW-0812">Transmembrane</keyword>
<feature type="transmembrane region" description="Helical" evidence="7">
    <location>
        <begin position="43"/>
        <end position="64"/>
    </location>
</feature>
<dbReference type="FunFam" id="2.30.30.60:FF:000001">
    <property type="entry name" value="MscS Mechanosensitive ion channel"/>
    <property type="match status" value="1"/>
</dbReference>
<dbReference type="Gene3D" id="2.30.30.60">
    <property type="match status" value="1"/>
</dbReference>
<feature type="domain" description="Mechanosensitive ion channel MscS C-terminal" evidence="9">
    <location>
        <begin position="245"/>
        <end position="330"/>
    </location>
</feature>
<dbReference type="GO" id="GO:0008381">
    <property type="term" value="F:mechanosensitive monoatomic ion channel activity"/>
    <property type="evidence" value="ECO:0007669"/>
    <property type="project" value="InterPro"/>
</dbReference>
<dbReference type="SUPFAM" id="SSF82861">
    <property type="entry name" value="Mechanosensitive channel protein MscS (YggB), transmembrane region"/>
    <property type="match status" value="1"/>
</dbReference>
<dbReference type="SUPFAM" id="SSF82689">
    <property type="entry name" value="Mechanosensitive channel protein MscS (YggB), C-terminal domain"/>
    <property type="match status" value="1"/>
</dbReference>
<dbReference type="InterPro" id="IPR049142">
    <property type="entry name" value="MS_channel_1st"/>
</dbReference>
<reference evidence="11" key="1">
    <citation type="submission" date="2021-12" db="EMBL/GenBank/DDBJ databases">
        <title>Draft genome sequence of Corynebacterium ammoniagenes strain T-723.</title>
        <authorList>
            <person name="Matsuzawa M."/>
            <person name="Hiratani M."/>
            <person name="Abe I."/>
            <person name="Tsuji Y."/>
            <person name="Nakamura J."/>
        </authorList>
    </citation>
    <scope>NUCLEOTIDE SEQUENCE</scope>
    <source>
        <strain evidence="11">T-723</strain>
    </source>
</reference>
<keyword evidence="3" id="KW-1003">Cell membrane</keyword>
<evidence type="ECO:0000256" key="4">
    <source>
        <dbReference type="ARBA" id="ARBA00022692"/>
    </source>
</evidence>
<dbReference type="RefSeq" id="WP_003847267.1">
    <property type="nucleotide sequence ID" value="NZ_BQKK01000005.1"/>
</dbReference>
<evidence type="ECO:0000259" key="9">
    <source>
        <dbReference type="Pfam" id="PF21082"/>
    </source>
</evidence>
<dbReference type="PANTHER" id="PTHR30460:SF0">
    <property type="entry name" value="MODERATE CONDUCTANCE MECHANOSENSITIVE CHANNEL YBIO"/>
    <property type="match status" value="1"/>
</dbReference>
<evidence type="ECO:0000259" key="10">
    <source>
        <dbReference type="Pfam" id="PF21088"/>
    </source>
</evidence>
<dbReference type="InterPro" id="IPR049278">
    <property type="entry name" value="MS_channel_C"/>
</dbReference>
<dbReference type="EMBL" id="BQKK01000005">
    <property type="protein sequence ID" value="GJN43579.1"/>
    <property type="molecule type" value="Genomic_DNA"/>
</dbReference>
<dbReference type="Pfam" id="PF21082">
    <property type="entry name" value="MS_channel_3rd"/>
    <property type="match status" value="1"/>
</dbReference>
<dbReference type="InterPro" id="IPR006685">
    <property type="entry name" value="MscS_channel_2nd"/>
</dbReference>
<dbReference type="Gene3D" id="3.30.70.100">
    <property type="match status" value="1"/>
</dbReference>
<sequence>MIILNKFSSLADITTLAAAPTTPGDAVKDVSSWWSDPNTREWLINRPIAIGIIIVVALILQWILRRVINKLAQSSIEKKGSRSNPISKIGIPGANNKKQKAKQEKQLQSIDKSRENRRVSRIKTLANVARSASAIVVWAWAVLAILDQVGVNIAPLIASAGVLGVALGFGAQSLVKDFLSGIFMLLEDQYGIGDTIDLGDGVFGDVEEITLRITTVRDMDGALWYIRNGEILQVANHSDEFSVARIQVPVGLSNDTEKAYEVIENSVRAAAKTPEVSGLILDEPVVNGVTDFQPDYLSFRASVKTLPGSQWQVQRILQGRVLNSMHDAGIVTPYPYGIGITAPQMTKDEE</sequence>
<evidence type="ECO:0000313" key="12">
    <source>
        <dbReference type="Proteomes" id="UP001054925"/>
    </source>
</evidence>
<evidence type="ECO:0000259" key="8">
    <source>
        <dbReference type="Pfam" id="PF00924"/>
    </source>
</evidence>
<dbReference type="InterPro" id="IPR045276">
    <property type="entry name" value="YbiO_bact"/>
</dbReference>
<feature type="transmembrane region" description="Helical" evidence="7">
    <location>
        <begin position="124"/>
        <end position="146"/>
    </location>
</feature>
<evidence type="ECO:0000256" key="2">
    <source>
        <dbReference type="ARBA" id="ARBA00008017"/>
    </source>
</evidence>
<evidence type="ECO:0000256" key="7">
    <source>
        <dbReference type="SAM" id="Phobius"/>
    </source>
</evidence>
<dbReference type="GO" id="GO:0005886">
    <property type="term" value="C:plasma membrane"/>
    <property type="evidence" value="ECO:0007669"/>
    <property type="project" value="UniProtKB-SubCell"/>
</dbReference>
<comment type="subcellular location">
    <subcellularLocation>
        <location evidence="1">Cell membrane</location>
        <topology evidence="1">Multi-pass membrane protein</topology>
    </subcellularLocation>
</comment>
<keyword evidence="5 7" id="KW-1133">Transmembrane helix</keyword>
<dbReference type="SUPFAM" id="SSF50182">
    <property type="entry name" value="Sm-like ribonucleoproteins"/>
    <property type="match status" value="1"/>
</dbReference>
<accession>A0AAV5GAE3</accession>
<dbReference type="Pfam" id="PF21088">
    <property type="entry name" value="MS_channel_1st"/>
    <property type="match status" value="1"/>
</dbReference>
<gene>
    <name evidence="11" type="ORF">CAT723_20580</name>
</gene>